<evidence type="ECO:0000256" key="3">
    <source>
        <dbReference type="ARBA" id="ARBA00022448"/>
    </source>
</evidence>
<evidence type="ECO:0000256" key="4">
    <source>
        <dbReference type="ARBA" id="ARBA00022692"/>
    </source>
</evidence>
<keyword evidence="10" id="KW-1185">Reference proteome</keyword>
<name>X6NL81_RETFI</name>
<dbReference type="Proteomes" id="UP000023152">
    <property type="component" value="Unassembled WGS sequence"/>
</dbReference>
<feature type="compositionally biased region" description="Polar residues" evidence="7">
    <location>
        <begin position="342"/>
        <end position="353"/>
    </location>
</feature>
<feature type="compositionally biased region" description="Basic and acidic residues" evidence="7">
    <location>
        <begin position="293"/>
        <end position="308"/>
    </location>
</feature>
<proteinExistence type="inferred from homology"/>
<evidence type="ECO:0000313" key="10">
    <source>
        <dbReference type="Proteomes" id="UP000023152"/>
    </source>
</evidence>
<feature type="compositionally biased region" description="Polar residues" evidence="7">
    <location>
        <begin position="360"/>
        <end position="369"/>
    </location>
</feature>
<dbReference type="PANTHER" id="PTHR10332">
    <property type="entry name" value="EQUILIBRATIVE NUCLEOSIDE TRANSPORTER"/>
    <property type="match status" value="1"/>
</dbReference>
<comment type="caution">
    <text evidence="9">The sequence shown here is derived from an EMBL/GenBank/DDBJ whole genome shotgun (WGS) entry which is preliminary data.</text>
</comment>
<keyword evidence="5 8" id="KW-1133">Transmembrane helix</keyword>
<gene>
    <name evidence="9" type="ORF">RFI_10461</name>
</gene>
<dbReference type="EMBL" id="ASPP01007710">
    <property type="protein sequence ID" value="ETO26673.1"/>
    <property type="molecule type" value="Genomic_DNA"/>
</dbReference>
<evidence type="ECO:0000256" key="5">
    <source>
        <dbReference type="ARBA" id="ARBA00022989"/>
    </source>
</evidence>
<comment type="similarity">
    <text evidence="2">Belongs to the SLC29A/ENT transporter (TC 2.A.57) family.</text>
</comment>
<dbReference type="Pfam" id="PF01733">
    <property type="entry name" value="Nucleoside_tran"/>
    <property type="match status" value="1"/>
</dbReference>
<dbReference type="InterPro" id="IPR002259">
    <property type="entry name" value="Eqnu_transpt"/>
</dbReference>
<evidence type="ECO:0000256" key="1">
    <source>
        <dbReference type="ARBA" id="ARBA00004141"/>
    </source>
</evidence>
<accession>X6NL81</accession>
<protein>
    <submittedName>
        <fullName evidence="9">RNA-binding region RNP-1 domain-containing protein</fullName>
    </submittedName>
</protein>
<evidence type="ECO:0000313" key="9">
    <source>
        <dbReference type="EMBL" id="ETO26673.1"/>
    </source>
</evidence>
<evidence type="ECO:0000256" key="8">
    <source>
        <dbReference type="SAM" id="Phobius"/>
    </source>
</evidence>
<feature type="compositionally biased region" description="Basic residues" evidence="7">
    <location>
        <begin position="173"/>
        <end position="182"/>
    </location>
</feature>
<evidence type="ECO:0000256" key="7">
    <source>
        <dbReference type="SAM" id="MobiDB-lite"/>
    </source>
</evidence>
<evidence type="ECO:0000256" key="6">
    <source>
        <dbReference type="ARBA" id="ARBA00023136"/>
    </source>
</evidence>
<dbReference type="AlphaFoldDB" id="X6NL81"/>
<comment type="subcellular location">
    <subcellularLocation>
        <location evidence="1">Membrane</location>
        <topology evidence="1">Multi-pass membrane protein</topology>
    </subcellularLocation>
</comment>
<feature type="region of interest" description="Disordered" evidence="7">
    <location>
        <begin position="173"/>
        <end position="192"/>
    </location>
</feature>
<organism evidence="9 10">
    <name type="scientific">Reticulomyxa filosa</name>
    <dbReference type="NCBI Taxonomy" id="46433"/>
    <lineage>
        <taxon>Eukaryota</taxon>
        <taxon>Sar</taxon>
        <taxon>Rhizaria</taxon>
        <taxon>Retaria</taxon>
        <taxon>Foraminifera</taxon>
        <taxon>Monothalamids</taxon>
        <taxon>Reticulomyxidae</taxon>
        <taxon>Reticulomyxa</taxon>
    </lineage>
</organism>
<feature type="region of interest" description="Disordered" evidence="7">
    <location>
        <begin position="239"/>
        <end position="369"/>
    </location>
</feature>
<dbReference type="GO" id="GO:0005886">
    <property type="term" value="C:plasma membrane"/>
    <property type="evidence" value="ECO:0007669"/>
    <property type="project" value="TreeGrafter"/>
</dbReference>
<feature type="compositionally biased region" description="Basic and acidic residues" evidence="7">
    <location>
        <begin position="324"/>
        <end position="337"/>
    </location>
</feature>
<feature type="compositionally biased region" description="Acidic residues" evidence="7">
    <location>
        <begin position="239"/>
        <end position="249"/>
    </location>
</feature>
<keyword evidence="3" id="KW-0813">Transport</keyword>
<dbReference type="GO" id="GO:0005337">
    <property type="term" value="F:nucleoside transmembrane transporter activity"/>
    <property type="evidence" value="ECO:0007669"/>
    <property type="project" value="InterPro"/>
</dbReference>
<feature type="transmembrane region" description="Helical" evidence="8">
    <location>
        <begin position="14"/>
        <end position="40"/>
    </location>
</feature>
<dbReference type="OrthoDB" id="1856718at2759"/>
<keyword evidence="4 8" id="KW-0812">Transmembrane</keyword>
<sequence>MIFPVLRESLSTKAGYAVVLMLAAWIGVTSSIVQGTALGFTGLLDVKHSQSCVAGQAMAGVLASFIRILTKSAMSDAASNQSGLVYYILGGVVNILCAVLFLLALRTSFVQHSLREYFVRWYQQELERMKIYGPLRSLSFMSTGDTEKGKEPTANNERDTPILFLRNNTSGRKYNRGLKKKNGSTYAPLKDDHERELAEIDVAYDEERDLDHNGRPFGYSHDKDYYDTDEHEFHYENTQDYDNEGESDNGNDSQNNNDNSNGNNNDNDNNNNNNNNNNNDNEHAHASTNTNAHAHENEYESDNEHELEMENNSPKNHHSHKSTVKQDKPNSERKQRFGVDTSLESTRMSQSVSIPRPIDANQTSQNKSSVSRKVIVYVYMYAVFFIF</sequence>
<evidence type="ECO:0000256" key="2">
    <source>
        <dbReference type="ARBA" id="ARBA00007965"/>
    </source>
</evidence>
<dbReference type="PANTHER" id="PTHR10332:SF10">
    <property type="entry name" value="EQUILIBRATIVE NUCLEOSIDE TRANSPORTER 4"/>
    <property type="match status" value="1"/>
</dbReference>
<reference evidence="9 10" key="1">
    <citation type="journal article" date="2013" name="Curr. Biol.">
        <title>The Genome of the Foraminiferan Reticulomyxa filosa.</title>
        <authorList>
            <person name="Glockner G."/>
            <person name="Hulsmann N."/>
            <person name="Schleicher M."/>
            <person name="Noegel A.A."/>
            <person name="Eichinger L."/>
            <person name="Gallinger C."/>
            <person name="Pawlowski J."/>
            <person name="Sierra R."/>
            <person name="Euteneuer U."/>
            <person name="Pillet L."/>
            <person name="Moustafa A."/>
            <person name="Platzer M."/>
            <person name="Groth M."/>
            <person name="Szafranski K."/>
            <person name="Schliwa M."/>
        </authorList>
    </citation>
    <scope>NUCLEOTIDE SEQUENCE [LARGE SCALE GENOMIC DNA]</scope>
</reference>
<feature type="compositionally biased region" description="Low complexity" evidence="7">
    <location>
        <begin position="250"/>
        <end position="279"/>
    </location>
</feature>
<keyword evidence="6 8" id="KW-0472">Membrane</keyword>
<feature type="transmembrane region" description="Helical" evidence="8">
    <location>
        <begin position="52"/>
        <end position="69"/>
    </location>
</feature>
<feature type="transmembrane region" description="Helical" evidence="8">
    <location>
        <begin position="84"/>
        <end position="105"/>
    </location>
</feature>